<dbReference type="SUPFAM" id="SSF53098">
    <property type="entry name" value="Ribonuclease H-like"/>
    <property type="match status" value="1"/>
</dbReference>
<accession>A0AAD7HG58</accession>
<protein>
    <recommendedName>
        <fullName evidence="4">3'-5' exonuclease domain-containing protein</fullName>
    </recommendedName>
</protein>
<dbReference type="Gene3D" id="3.30.420.10">
    <property type="entry name" value="Ribonuclease H-like superfamily/Ribonuclease H"/>
    <property type="match status" value="1"/>
</dbReference>
<sequence>MMWLMCNTFATRFGPSPFSEMVSEVQHRYHADAELMYLAAVIFYGQRGRKQFSKFDDRQGYAGSPPSVGYLKGLFTDFVTAHRIYIERYISSLPLTIAKADHTFQFLKYIAGLKGEQIFNAAYNILNEFEECRGHSLTQTKSLLFVQDLWERIQEGFVHGFATSSLTKNVVPVTEWTDLPLLTRSLAAPVTIASNSMDIEAAANALLEDLVNIPSSSSRFNVVALTIKTEQRAGELHLDIMQLQTVDHVCVFKVTDLTSRSDMLPSLRAILTNPTIIKIGHSIHQTLQTISQALSQPEIDTVLKTRSPPLLDLGKYAKLKGVLNDPSVSLTALAGVVLKRSFAAPQFLPYPWSGNMSSQQNEFLFSEIDCIWQVYVSLSERNSVGLPLQPTQATTHGQLVTLVQGCKPIAEGSIVAPHSGFLNAVMDDQAHTYLALAFFDPNFEVPTPPTPSDDDTNFSTTYVSSNTINFEHWNGGTNDPDDDSDGSDDDSESEDDIYSRRLVFETSSDDVMQGVETDPLGSYGDENDFRTGGKTYPPHERWKNVDFDKFAQWWNAQVNFQPRTITESNLRLYYKLPQHLEAHHKKTISWSSERSTLAAGANFAARKEFLEILNSEDNLGDVLPAILFAAVPDGEQDVSLSSFSVPMSFDLVTARPEESEQPGLESQLLELEQHQEVDCDIAIPFGPDELPPPLDPDEDFAAPGPLQSTTPALHQQLLLPGASVPAPSTSKSPKRPDRKWETVFKSGQIAAVKLYQWLCSGRARQRRFALI</sequence>
<dbReference type="InterPro" id="IPR036397">
    <property type="entry name" value="RNaseH_sf"/>
</dbReference>
<reference evidence="2" key="1">
    <citation type="submission" date="2023-03" db="EMBL/GenBank/DDBJ databases">
        <title>Massive genome expansion in bonnet fungi (Mycena s.s.) driven by repeated elements and novel gene families across ecological guilds.</title>
        <authorList>
            <consortium name="Lawrence Berkeley National Laboratory"/>
            <person name="Harder C.B."/>
            <person name="Miyauchi S."/>
            <person name="Viragh M."/>
            <person name="Kuo A."/>
            <person name="Thoen E."/>
            <person name="Andreopoulos B."/>
            <person name="Lu D."/>
            <person name="Skrede I."/>
            <person name="Drula E."/>
            <person name="Henrissat B."/>
            <person name="Morin E."/>
            <person name="Kohler A."/>
            <person name="Barry K."/>
            <person name="LaButti K."/>
            <person name="Morin E."/>
            <person name="Salamov A."/>
            <person name="Lipzen A."/>
            <person name="Mereny Z."/>
            <person name="Hegedus B."/>
            <person name="Baldrian P."/>
            <person name="Stursova M."/>
            <person name="Weitz H."/>
            <person name="Taylor A."/>
            <person name="Grigoriev I.V."/>
            <person name="Nagy L.G."/>
            <person name="Martin F."/>
            <person name="Kauserud H."/>
        </authorList>
    </citation>
    <scope>NUCLEOTIDE SEQUENCE</scope>
    <source>
        <strain evidence="2">CBHHK188m</strain>
    </source>
</reference>
<gene>
    <name evidence="2" type="ORF">DFH07DRAFT_784561</name>
</gene>
<keyword evidence="3" id="KW-1185">Reference proteome</keyword>
<organism evidence="2 3">
    <name type="scientific">Mycena maculata</name>
    <dbReference type="NCBI Taxonomy" id="230809"/>
    <lineage>
        <taxon>Eukaryota</taxon>
        <taxon>Fungi</taxon>
        <taxon>Dikarya</taxon>
        <taxon>Basidiomycota</taxon>
        <taxon>Agaricomycotina</taxon>
        <taxon>Agaricomycetes</taxon>
        <taxon>Agaricomycetidae</taxon>
        <taxon>Agaricales</taxon>
        <taxon>Marasmiineae</taxon>
        <taxon>Mycenaceae</taxon>
        <taxon>Mycena</taxon>
    </lineage>
</organism>
<evidence type="ECO:0000256" key="1">
    <source>
        <dbReference type="SAM" id="MobiDB-lite"/>
    </source>
</evidence>
<evidence type="ECO:0008006" key="4">
    <source>
        <dbReference type="Google" id="ProtNLM"/>
    </source>
</evidence>
<evidence type="ECO:0000313" key="3">
    <source>
        <dbReference type="Proteomes" id="UP001215280"/>
    </source>
</evidence>
<feature type="compositionally biased region" description="Acidic residues" evidence="1">
    <location>
        <begin position="479"/>
        <end position="496"/>
    </location>
</feature>
<feature type="region of interest" description="Disordered" evidence="1">
    <location>
        <begin position="687"/>
        <end position="707"/>
    </location>
</feature>
<dbReference type="AlphaFoldDB" id="A0AAD7HG58"/>
<feature type="region of interest" description="Disordered" evidence="1">
    <location>
        <begin position="513"/>
        <end position="535"/>
    </location>
</feature>
<proteinExistence type="predicted"/>
<feature type="region of interest" description="Disordered" evidence="1">
    <location>
        <begin position="469"/>
        <end position="499"/>
    </location>
</feature>
<name>A0AAD7HG58_9AGAR</name>
<dbReference type="Proteomes" id="UP001215280">
    <property type="component" value="Unassembled WGS sequence"/>
</dbReference>
<evidence type="ECO:0000313" key="2">
    <source>
        <dbReference type="EMBL" id="KAJ7719793.1"/>
    </source>
</evidence>
<dbReference type="GO" id="GO:0003676">
    <property type="term" value="F:nucleic acid binding"/>
    <property type="evidence" value="ECO:0007669"/>
    <property type="project" value="InterPro"/>
</dbReference>
<comment type="caution">
    <text evidence="2">The sequence shown here is derived from an EMBL/GenBank/DDBJ whole genome shotgun (WGS) entry which is preliminary data.</text>
</comment>
<dbReference type="InterPro" id="IPR012337">
    <property type="entry name" value="RNaseH-like_sf"/>
</dbReference>
<dbReference type="EMBL" id="JARJLG010000287">
    <property type="protein sequence ID" value="KAJ7719793.1"/>
    <property type="molecule type" value="Genomic_DNA"/>
</dbReference>